<name>A0A517R009_9PLAN</name>
<feature type="region of interest" description="Disordered" evidence="1">
    <location>
        <begin position="292"/>
        <end position="312"/>
    </location>
</feature>
<dbReference type="OrthoDB" id="9812426at2"/>
<feature type="chain" id="PRO_5021992604" evidence="2">
    <location>
        <begin position="26"/>
        <end position="351"/>
    </location>
</feature>
<gene>
    <name evidence="4" type="primary">pkn1_1</name>
    <name evidence="4" type="ORF">Pan189_15940</name>
</gene>
<evidence type="ECO:0000259" key="3">
    <source>
        <dbReference type="Pfam" id="PF03781"/>
    </source>
</evidence>
<dbReference type="InterPro" id="IPR005532">
    <property type="entry name" value="SUMF_dom"/>
</dbReference>
<dbReference type="GO" id="GO:0120147">
    <property type="term" value="F:formylglycine-generating oxidase activity"/>
    <property type="evidence" value="ECO:0007669"/>
    <property type="project" value="TreeGrafter"/>
</dbReference>
<feature type="domain" description="Sulfatase-modifying factor enzyme-like" evidence="3">
    <location>
        <begin position="40"/>
        <end position="349"/>
    </location>
</feature>
<keyword evidence="5" id="KW-1185">Reference proteome</keyword>
<accession>A0A517R009</accession>
<sequence length="351" mass="39320" precursor="true">MVKHSTLFCGIAIFTVVLVCRPAAAQVRPGSVSENTVGMEMVAIPPGEFGMGESDQSGLERDHPWSVTIPGNTTNNERPQHRVRISKPFDVAKHEVTVGQFKQFVDATGHVTDAEKNDGALGFDPTGEKHTERLRVDKKFSWKNPGFEQDDQHPVVCVSWHDANAYCKWLSEKEGKTYRLPTEAEWEYCARAGTKTWYSWGNDPDLAYEHGNVGDATLEKAHPQTVSYQRTASLQGDGDGHLYTAPVGSMKPNPAGLLDMHGNVWEWCSDKFQLAYYQELVKPLSRKEKTTHVFEDPTGPKTTPQHEHGDWRSIRGGSWYTAPYMTRSAARGFANAPDAFCYVGFRVIKER</sequence>
<dbReference type="GO" id="GO:0004674">
    <property type="term" value="F:protein serine/threonine kinase activity"/>
    <property type="evidence" value="ECO:0007669"/>
    <property type="project" value="UniProtKB-EC"/>
</dbReference>
<keyword evidence="4" id="KW-0808">Transferase</keyword>
<protein>
    <submittedName>
        <fullName evidence="4">Serine/threonine-protein kinase pkn1</fullName>
        <ecNumber evidence="4">2.7.11.1</ecNumber>
    </submittedName>
</protein>
<evidence type="ECO:0000313" key="5">
    <source>
        <dbReference type="Proteomes" id="UP000317318"/>
    </source>
</evidence>
<dbReference type="Pfam" id="PF03781">
    <property type="entry name" value="FGE-sulfatase"/>
    <property type="match status" value="1"/>
</dbReference>
<dbReference type="Gene3D" id="3.90.1580.10">
    <property type="entry name" value="paralog of FGE (formylglycine-generating enzyme)"/>
    <property type="match status" value="1"/>
</dbReference>
<reference evidence="4 5" key="1">
    <citation type="submission" date="2019-02" db="EMBL/GenBank/DDBJ databases">
        <title>Deep-cultivation of Planctomycetes and their phenomic and genomic characterization uncovers novel biology.</title>
        <authorList>
            <person name="Wiegand S."/>
            <person name="Jogler M."/>
            <person name="Boedeker C."/>
            <person name="Pinto D."/>
            <person name="Vollmers J."/>
            <person name="Rivas-Marin E."/>
            <person name="Kohn T."/>
            <person name="Peeters S.H."/>
            <person name="Heuer A."/>
            <person name="Rast P."/>
            <person name="Oberbeckmann S."/>
            <person name="Bunk B."/>
            <person name="Jeske O."/>
            <person name="Meyerdierks A."/>
            <person name="Storesund J.E."/>
            <person name="Kallscheuer N."/>
            <person name="Luecker S."/>
            <person name="Lage O.M."/>
            <person name="Pohl T."/>
            <person name="Merkel B.J."/>
            <person name="Hornburger P."/>
            <person name="Mueller R.-W."/>
            <person name="Bruemmer F."/>
            <person name="Labrenz M."/>
            <person name="Spormann A.M."/>
            <person name="Op den Camp H."/>
            <person name="Overmann J."/>
            <person name="Amann R."/>
            <person name="Jetten M.S.M."/>
            <person name="Mascher T."/>
            <person name="Medema M.H."/>
            <person name="Devos D.P."/>
            <person name="Kaster A.-K."/>
            <person name="Ovreas L."/>
            <person name="Rohde M."/>
            <person name="Galperin M.Y."/>
            <person name="Jogler C."/>
        </authorList>
    </citation>
    <scope>NUCLEOTIDE SEQUENCE [LARGE SCALE GENOMIC DNA]</scope>
    <source>
        <strain evidence="4 5">Pan189</strain>
    </source>
</reference>
<evidence type="ECO:0000256" key="1">
    <source>
        <dbReference type="SAM" id="MobiDB-lite"/>
    </source>
</evidence>
<dbReference type="InterPro" id="IPR042095">
    <property type="entry name" value="SUMF_sf"/>
</dbReference>
<dbReference type="PANTHER" id="PTHR23150:SF19">
    <property type="entry name" value="FORMYLGLYCINE-GENERATING ENZYME"/>
    <property type="match status" value="1"/>
</dbReference>
<organism evidence="4 5">
    <name type="scientific">Stratiformator vulcanicus</name>
    <dbReference type="NCBI Taxonomy" id="2527980"/>
    <lineage>
        <taxon>Bacteria</taxon>
        <taxon>Pseudomonadati</taxon>
        <taxon>Planctomycetota</taxon>
        <taxon>Planctomycetia</taxon>
        <taxon>Planctomycetales</taxon>
        <taxon>Planctomycetaceae</taxon>
        <taxon>Stratiformator</taxon>
    </lineage>
</organism>
<evidence type="ECO:0000313" key="4">
    <source>
        <dbReference type="EMBL" id="QDT37221.1"/>
    </source>
</evidence>
<dbReference type="EMBL" id="CP036268">
    <property type="protein sequence ID" value="QDT37221.1"/>
    <property type="molecule type" value="Genomic_DNA"/>
</dbReference>
<dbReference type="RefSeq" id="WP_145363356.1">
    <property type="nucleotide sequence ID" value="NZ_CP036268.1"/>
</dbReference>
<dbReference type="PANTHER" id="PTHR23150">
    <property type="entry name" value="SULFATASE MODIFYING FACTOR 1, 2"/>
    <property type="match status" value="1"/>
</dbReference>
<feature type="signal peptide" evidence="2">
    <location>
        <begin position="1"/>
        <end position="25"/>
    </location>
</feature>
<dbReference type="AlphaFoldDB" id="A0A517R009"/>
<dbReference type="InterPro" id="IPR051043">
    <property type="entry name" value="Sulfatase_Mod_Factor_Kinase"/>
</dbReference>
<keyword evidence="2" id="KW-0732">Signal</keyword>
<dbReference type="EC" id="2.7.11.1" evidence="4"/>
<dbReference type="InterPro" id="IPR016187">
    <property type="entry name" value="CTDL_fold"/>
</dbReference>
<evidence type="ECO:0000256" key="2">
    <source>
        <dbReference type="SAM" id="SignalP"/>
    </source>
</evidence>
<dbReference type="Proteomes" id="UP000317318">
    <property type="component" value="Chromosome"/>
</dbReference>
<dbReference type="KEGG" id="svp:Pan189_15940"/>
<keyword evidence="4" id="KW-0418">Kinase</keyword>
<proteinExistence type="predicted"/>
<dbReference type="SUPFAM" id="SSF56436">
    <property type="entry name" value="C-type lectin-like"/>
    <property type="match status" value="1"/>
</dbReference>